<proteinExistence type="predicted"/>
<protein>
    <submittedName>
        <fullName evidence="1">Uncharacterized protein</fullName>
    </submittedName>
</protein>
<dbReference type="RefSeq" id="WP_331389633.1">
    <property type="nucleotide sequence ID" value="NZ_JAZKKV010000004.1"/>
</dbReference>
<dbReference type="AlphaFoldDB" id="A0AB35XDN8"/>
<accession>A0AB35XDN8</accession>
<dbReference type="EMBL" id="JAZKKV010000004">
    <property type="protein sequence ID" value="MEE9657556.1"/>
    <property type="molecule type" value="Genomic_DNA"/>
</dbReference>
<evidence type="ECO:0000313" key="1">
    <source>
        <dbReference type="EMBL" id="MEE9657556.1"/>
    </source>
</evidence>
<evidence type="ECO:0000313" key="2">
    <source>
        <dbReference type="Proteomes" id="UP001331691"/>
    </source>
</evidence>
<comment type="caution">
    <text evidence="1">The sequence shown here is derived from an EMBL/GenBank/DDBJ whole genome shotgun (WGS) entry which is preliminary data.</text>
</comment>
<dbReference type="Proteomes" id="UP001331691">
    <property type="component" value="Unassembled WGS sequence"/>
</dbReference>
<name>A0AB35XDN8_9ENTR</name>
<keyword evidence="2" id="KW-1185">Reference proteome</keyword>
<sequence>MCILCEIKKAAAKQSEERTSDVSLSEVAKHARVIVGKENLHPVQAITALQFLMPVMKDPEMMLELLIKADDEAQANKAPRTGDSTLGSIQRVEELEKEVARLNTQVNLQATNGKAMGDALASLSASMNIELPVLDGSNPRSTVKALSAVADKLESHKAGIEFWMREITNRYDLNKTATH</sequence>
<organism evidence="1 2">
    <name type="scientific">Kluyvera ascorbata</name>
    <dbReference type="NCBI Taxonomy" id="51288"/>
    <lineage>
        <taxon>Bacteria</taxon>
        <taxon>Pseudomonadati</taxon>
        <taxon>Pseudomonadota</taxon>
        <taxon>Gammaproteobacteria</taxon>
        <taxon>Enterobacterales</taxon>
        <taxon>Enterobacteriaceae</taxon>
        <taxon>Kluyvera</taxon>
    </lineage>
</organism>
<reference evidence="1 2" key="1">
    <citation type="submission" date="2023-10" db="EMBL/GenBank/DDBJ databases">
        <title>Wastewater isolates of ESBL- and carbapenemase-producing Gram-negative bacteria from New Zealand.</title>
        <authorList>
            <person name="Straub C."/>
            <person name="Weaver L."/>
            <person name="Cornelius A."/>
            <person name="Mcgill E."/>
            <person name="Dyet K."/>
            <person name="White L."/>
            <person name="Pattis I."/>
        </authorList>
    </citation>
    <scope>NUCLEOTIDE SEQUENCE [LARGE SCALE GENOMIC DNA]</scope>
    <source>
        <strain evidence="1 2">ESBL09</strain>
    </source>
</reference>
<gene>
    <name evidence="1" type="ORF">V4836_26240</name>
</gene>